<name>B1ZT28_OPITP</name>
<dbReference type="RefSeq" id="WP_012375352.1">
    <property type="nucleotide sequence ID" value="NC_010571.1"/>
</dbReference>
<protein>
    <submittedName>
        <fullName evidence="2">Uncharacterized protein</fullName>
    </submittedName>
</protein>
<keyword evidence="3" id="KW-1185">Reference proteome</keyword>
<evidence type="ECO:0000313" key="2">
    <source>
        <dbReference type="EMBL" id="ACB75817.1"/>
    </source>
</evidence>
<organism evidence="2 3">
    <name type="scientific">Opitutus terrae (strain DSM 11246 / JCM 15787 / PB90-1)</name>
    <dbReference type="NCBI Taxonomy" id="452637"/>
    <lineage>
        <taxon>Bacteria</taxon>
        <taxon>Pseudomonadati</taxon>
        <taxon>Verrucomicrobiota</taxon>
        <taxon>Opitutia</taxon>
        <taxon>Opitutales</taxon>
        <taxon>Opitutaceae</taxon>
        <taxon>Opitutus</taxon>
    </lineage>
</organism>
<dbReference type="HOGENOM" id="CLU_2130900_0_0_0"/>
<sequence length="113" mass="12298">MIALVDVGYSTGVEPIHRELAFNQPTKSEDQHVKTNKDVGLDVHLVDTQVAIAETSRTGNVRLYGAGANDLHAMARGQRPPGRPRQKSNHLPAHAQAYNPSAKNVRRASSHSL</sequence>
<dbReference type="KEGG" id="ote:Oter_2535"/>
<feature type="compositionally biased region" description="Basic residues" evidence="1">
    <location>
        <begin position="104"/>
        <end position="113"/>
    </location>
</feature>
<reference evidence="2 3" key="1">
    <citation type="journal article" date="2011" name="J. Bacteriol.">
        <title>Genome sequence of the verrucomicrobium Opitutus terrae PB90-1, an abundant inhabitant of rice paddy soil ecosystems.</title>
        <authorList>
            <person name="van Passel M.W."/>
            <person name="Kant R."/>
            <person name="Palva A."/>
            <person name="Copeland A."/>
            <person name="Lucas S."/>
            <person name="Lapidus A."/>
            <person name="Glavina del Rio T."/>
            <person name="Pitluck S."/>
            <person name="Goltsman E."/>
            <person name="Clum A."/>
            <person name="Sun H."/>
            <person name="Schmutz J."/>
            <person name="Larimer F.W."/>
            <person name="Land M.L."/>
            <person name="Hauser L."/>
            <person name="Kyrpides N."/>
            <person name="Mikhailova N."/>
            <person name="Richardson P.P."/>
            <person name="Janssen P.H."/>
            <person name="de Vos W.M."/>
            <person name="Smidt H."/>
        </authorList>
    </citation>
    <scope>NUCLEOTIDE SEQUENCE [LARGE SCALE GENOMIC DNA]</scope>
    <source>
        <strain evidence="3">DSM 11246 / JCM 15787 / PB90-1</strain>
    </source>
</reference>
<dbReference type="AlphaFoldDB" id="B1ZT28"/>
<dbReference type="EMBL" id="CP001032">
    <property type="protein sequence ID" value="ACB75817.1"/>
    <property type="molecule type" value="Genomic_DNA"/>
</dbReference>
<evidence type="ECO:0000256" key="1">
    <source>
        <dbReference type="SAM" id="MobiDB-lite"/>
    </source>
</evidence>
<gene>
    <name evidence="2" type="ordered locus">Oter_2535</name>
</gene>
<evidence type="ECO:0000313" key="3">
    <source>
        <dbReference type="Proteomes" id="UP000007013"/>
    </source>
</evidence>
<feature type="region of interest" description="Disordered" evidence="1">
    <location>
        <begin position="73"/>
        <end position="113"/>
    </location>
</feature>
<accession>B1ZT28</accession>
<dbReference type="Proteomes" id="UP000007013">
    <property type="component" value="Chromosome"/>
</dbReference>
<dbReference type="STRING" id="452637.Oter_2535"/>
<proteinExistence type="predicted"/>